<accession>A0A4R4DWQ9</accession>
<dbReference type="RefSeq" id="WP_131852681.1">
    <property type="nucleotide sequence ID" value="NZ_SKFH01000024.1"/>
</dbReference>
<dbReference type="Proteomes" id="UP000295164">
    <property type="component" value="Unassembled WGS sequence"/>
</dbReference>
<dbReference type="AlphaFoldDB" id="A0A4R4DWQ9"/>
<name>A0A4R4DWQ9_9BACT</name>
<sequence>MFSPDFREFVALLIAHKAEYLIVGGYAVGIHGHPRYTGDLDIWLNATPENAERIIACLNEFGFGSFGLKEADFTKSGNVIQLGYPPLRIDLLTSIDGVSFPEAYQNRKMVAIDGLQVAFISYQDLLRNKAASGRPRDMDDIDQLS</sequence>
<dbReference type="EMBL" id="SKFH01000024">
    <property type="protein sequence ID" value="TCZ68863.1"/>
    <property type="molecule type" value="Genomic_DNA"/>
</dbReference>
<dbReference type="OrthoDB" id="121150at2"/>
<dbReference type="InterPro" id="IPR043519">
    <property type="entry name" value="NT_sf"/>
</dbReference>
<protein>
    <recommendedName>
        <fullName evidence="1">DUF6036 domain-containing protein</fullName>
    </recommendedName>
</protein>
<proteinExistence type="predicted"/>
<gene>
    <name evidence="2" type="ORF">E0486_13370</name>
</gene>
<keyword evidence="3" id="KW-1185">Reference proteome</keyword>
<reference evidence="2 3" key="1">
    <citation type="submission" date="2019-03" db="EMBL/GenBank/DDBJ databases">
        <authorList>
            <person name="Kim M.K.M."/>
        </authorList>
    </citation>
    <scope>NUCLEOTIDE SEQUENCE [LARGE SCALE GENOMIC DNA]</scope>
    <source>
        <strain evidence="2 3">17J68-15</strain>
    </source>
</reference>
<evidence type="ECO:0000313" key="3">
    <source>
        <dbReference type="Proteomes" id="UP000295164"/>
    </source>
</evidence>
<comment type="caution">
    <text evidence="2">The sequence shown here is derived from an EMBL/GenBank/DDBJ whole genome shotgun (WGS) entry which is preliminary data.</text>
</comment>
<feature type="domain" description="DUF6036" evidence="1">
    <location>
        <begin position="13"/>
        <end position="142"/>
    </location>
</feature>
<evidence type="ECO:0000259" key="1">
    <source>
        <dbReference type="Pfam" id="PF19502"/>
    </source>
</evidence>
<organism evidence="2 3">
    <name type="scientific">Flaviaesturariibacter aridisoli</name>
    <dbReference type="NCBI Taxonomy" id="2545761"/>
    <lineage>
        <taxon>Bacteria</taxon>
        <taxon>Pseudomonadati</taxon>
        <taxon>Bacteroidota</taxon>
        <taxon>Chitinophagia</taxon>
        <taxon>Chitinophagales</taxon>
        <taxon>Chitinophagaceae</taxon>
        <taxon>Flaviaestuariibacter</taxon>
    </lineage>
</organism>
<dbReference type="SUPFAM" id="SSF81301">
    <property type="entry name" value="Nucleotidyltransferase"/>
    <property type="match status" value="1"/>
</dbReference>
<dbReference type="Pfam" id="PF19502">
    <property type="entry name" value="DUF6036"/>
    <property type="match status" value="1"/>
</dbReference>
<dbReference type="Gene3D" id="3.30.460.40">
    <property type="match status" value="1"/>
</dbReference>
<dbReference type="InterPro" id="IPR045792">
    <property type="entry name" value="DUF6036"/>
</dbReference>
<evidence type="ECO:0000313" key="2">
    <source>
        <dbReference type="EMBL" id="TCZ68863.1"/>
    </source>
</evidence>